<evidence type="ECO:0000313" key="1">
    <source>
        <dbReference type="EMBL" id="GAA0282870.1"/>
    </source>
</evidence>
<gene>
    <name evidence="1" type="ORF">GCM10009539_83600</name>
</gene>
<dbReference type="InterPro" id="IPR037883">
    <property type="entry name" value="Knr4/Smi1-like_sf"/>
</dbReference>
<name>A0ABN0V9Z4_9ACTN</name>
<accession>A0ABN0V9Z4</accession>
<sequence>MGSPLEGLSAMNTLWARFRRETVWVVSESPSAPQDAVGLLRRVDPPRLPRRTEIHWPAVESRLGTALPADYRRLIDDRGPGVVADVVVHGPSSPGAALDLVNWLHGIERMVSALRAITYDRVPPPFHPEPGGILPWGLLHDGRIAGWAVTSDDPDAWPVVVLNSELDGFTRYETSATEFLLARVPGPEVRELTIG</sequence>
<protein>
    <recommendedName>
        <fullName evidence="3">Knr4/Smi1-like domain-containing protein</fullName>
    </recommendedName>
</protein>
<comment type="caution">
    <text evidence="1">The sequence shown here is derived from an EMBL/GenBank/DDBJ whole genome shotgun (WGS) entry which is preliminary data.</text>
</comment>
<proteinExistence type="predicted"/>
<dbReference type="EMBL" id="BAAAGX010000046">
    <property type="protein sequence ID" value="GAA0282870.1"/>
    <property type="molecule type" value="Genomic_DNA"/>
</dbReference>
<reference evidence="1 2" key="1">
    <citation type="journal article" date="2019" name="Int. J. Syst. Evol. Microbiol.">
        <title>The Global Catalogue of Microorganisms (GCM) 10K type strain sequencing project: providing services to taxonomists for standard genome sequencing and annotation.</title>
        <authorList>
            <consortium name="The Broad Institute Genomics Platform"/>
            <consortium name="The Broad Institute Genome Sequencing Center for Infectious Disease"/>
            <person name="Wu L."/>
            <person name="Ma J."/>
        </authorList>
    </citation>
    <scope>NUCLEOTIDE SEQUENCE [LARGE SCALE GENOMIC DNA]</scope>
    <source>
        <strain evidence="1 2">JCM 10425</strain>
    </source>
</reference>
<evidence type="ECO:0000313" key="2">
    <source>
        <dbReference type="Proteomes" id="UP001500967"/>
    </source>
</evidence>
<dbReference type="SUPFAM" id="SSF160631">
    <property type="entry name" value="SMI1/KNR4-like"/>
    <property type="match status" value="1"/>
</dbReference>
<organism evidence="1 2">
    <name type="scientific">Cryptosporangium japonicum</name>
    <dbReference type="NCBI Taxonomy" id="80872"/>
    <lineage>
        <taxon>Bacteria</taxon>
        <taxon>Bacillati</taxon>
        <taxon>Actinomycetota</taxon>
        <taxon>Actinomycetes</taxon>
        <taxon>Cryptosporangiales</taxon>
        <taxon>Cryptosporangiaceae</taxon>
        <taxon>Cryptosporangium</taxon>
    </lineage>
</organism>
<evidence type="ECO:0008006" key="3">
    <source>
        <dbReference type="Google" id="ProtNLM"/>
    </source>
</evidence>
<keyword evidence="2" id="KW-1185">Reference proteome</keyword>
<dbReference type="Proteomes" id="UP001500967">
    <property type="component" value="Unassembled WGS sequence"/>
</dbReference>